<dbReference type="Gene3D" id="3.40.50.1980">
    <property type="entry name" value="Nitrogenase molybdenum iron protein domain"/>
    <property type="match status" value="2"/>
</dbReference>
<dbReference type="EMBL" id="CP009687">
    <property type="protein sequence ID" value="AKL96560.1"/>
    <property type="molecule type" value="Genomic_DNA"/>
</dbReference>
<dbReference type="Pfam" id="PF01497">
    <property type="entry name" value="Peripla_BP_2"/>
    <property type="match status" value="1"/>
</dbReference>
<comment type="similarity">
    <text evidence="1">Belongs to the bacterial solute-binding protein 8 family.</text>
</comment>
<dbReference type="PROSITE" id="PS50983">
    <property type="entry name" value="FE_B12_PBP"/>
    <property type="match status" value="1"/>
</dbReference>
<dbReference type="PANTHER" id="PTHR30535:SF34">
    <property type="entry name" value="MOLYBDATE-BINDING PROTEIN MOLA"/>
    <property type="match status" value="1"/>
</dbReference>
<evidence type="ECO:0000256" key="2">
    <source>
        <dbReference type="SAM" id="SignalP"/>
    </source>
</evidence>
<protein>
    <submittedName>
        <fullName evidence="4">ABC-type Fe3+-hydroxamate transport system, periplasmic component</fullName>
    </submittedName>
</protein>
<keyword evidence="2" id="KW-0732">Signal</keyword>
<evidence type="ECO:0000256" key="1">
    <source>
        <dbReference type="ARBA" id="ARBA00008814"/>
    </source>
</evidence>
<dbReference type="InterPro" id="IPR002491">
    <property type="entry name" value="ABC_transptr_periplasmic_BD"/>
</dbReference>
<accession>A0A0G3WFC1</accession>
<gene>
    <name evidence="4" type="ORF">CACET_c31160</name>
</gene>
<dbReference type="STRING" id="84022.CACET_c31160"/>
<feature type="domain" description="Fe/B12 periplasmic-binding" evidence="3">
    <location>
        <begin position="55"/>
        <end position="360"/>
    </location>
</feature>
<feature type="chain" id="PRO_5005186002" evidence="2">
    <location>
        <begin position="26"/>
        <end position="388"/>
    </location>
</feature>
<dbReference type="SUPFAM" id="SSF53807">
    <property type="entry name" value="Helical backbone' metal receptor"/>
    <property type="match status" value="1"/>
</dbReference>
<evidence type="ECO:0000259" key="3">
    <source>
        <dbReference type="PROSITE" id="PS50983"/>
    </source>
</evidence>
<dbReference type="AlphaFoldDB" id="A0A0G3WFC1"/>
<dbReference type="OrthoDB" id="9787830at2"/>
<dbReference type="PROSITE" id="PS51257">
    <property type="entry name" value="PROKAR_LIPOPROTEIN"/>
    <property type="match status" value="1"/>
</dbReference>
<evidence type="ECO:0000313" key="4">
    <source>
        <dbReference type="EMBL" id="AKL96560.1"/>
    </source>
</evidence>
<keyword evidence="5" id="KW-1185">Reference proteome</keyword>
<evidence type="ECO:0000313" key="5">
    <source>
        <dbReference type="Proteomes" id="UP000035704"/>
    </source>
</evidence>
<organism evidence="4 5">
    <name type="scientific">Clostridium aceticum</name>
    <dbReference type="NCBI Taxonomy" id="84022"/>
    <lineage>
        <taxon>Bacteria</taxon>
        <taxon>Bacillati</taxon>
        <taxon>Bacillota</taxon>
        <taxon>Clostridia</taxon>
        <taxon>Eubacteriales</taxon>
        <taxon>Clostridiaceae</taxon>
        <taxon>Clostridium</taxon>
    </lineage>
</organism>
<dbReference type="KEGG" id="cace:CACET_c31160"/>
<dbReference type="PATRIC" id="fig|84022.6.peg.3183"/>
<dbReference type="InterPro" id="IPR050902">
    <property type="entry name" value="ABC_Transporter_SBP"/>
</dbReference>
<dbReference type="RefSeq" id="WP_052661333.1">
    <property type="nucleotide sequence ID" value="NZ_CP009687.1"/>
</dbReference>
<dbReference type="Proteomes" id="UP000035704">
    <property type="component" value="Chromosome"/>
</dbReference>
<sequence length="388" mass="43746">MFQNGKCLSLLFIAVIVFTSFTACSLGNEDSKSVELQEHKEAWDTAISFKDLADREIILEAPAKRIFLGFYAENFLAVNENFENVVCISKAEWADFFNGQYNAYEKNIPELAHIINTGSIYNGSFSMETALSVAPDVAILAPFQYRILGENVKKLETAGTKVVVIDYNSQEVHKHILSTQILGMITGKEERAKALADEYAAAVEDVQRRVSGLKNEEKKRVYVELGNLGPSEYGNSYGEHMWGNLITMAGGKNIAFGKVESYGSLSPEHILSSDPEVIFLVGSNWVNDGGNRVKIGFGIDRKETIERMRPYIQRPGWKRLSAIKKGEIYAVDHGGLRTIYDYTYLQFIGKVLYPELFEDISPEQNLISFYERYMPISLEGCFMTKYQD</sequence>
<dbReference type="PANTHER" id="PTHR30535">
    <property type="entry name" value="VITAMIN B12-BINDING PROTEIN"/>
    <property type="match status" value="1"/>
</dbReference>
<reference evidence="4 5" key="1">
    <citation type="submission" date="2014-10" db="EMBL/GenBank/DDBJ databases">
        <title>Genome sequence of Clostridium aceticum DSM 1496.</title>
        <authorList>
            <person name="Poehlein A."/>
            <person name="Schiel-Bengelsdorf B."/>
            <person name="Gottschalk G."/>
            <person name="Duerre P."/>
            <person name="Daniel R."/>
        </authorList>
    </citation>
    <scope>NUCLEOTIDE SEQUENCE [LARGE SCALE GENOMIC DNA]</scope>
    <source>
        <strain evidence="4 5">DSM 1496</strain>
    </source>
</reference>
<name>A0A0G3WFC1_9CLOT</name>
<feature type="signal peptide" evidence="2">
    <location>
        <begin position="1"/>
        <end position="25"/>
    </location>
</feature>
<proteinExistence type="inferred from homology"/>